<proteinExistence type="predicted"/>
<accession>A0A9P6DTW9</accession>
<dbReference type="OrthoDB" id="120967at2759"/>
<comment type="caution">
    <text evidence="1">The sequence shown here is derived from an EMBL/GenBank/DDBJ whole genome shotgun (WGS) entry which is preliminary data.</text>
</comment>
<organism evidence="1 2">
    <name type="scientific">Hydnum rufescens UP504</name>
    <dbReference type="NCBI Taxonomy" id="1448309"/>
    <lineage>
        <taxon>Eukaryota</taxon>
        <taxon>Fungi</taxon>
        <taxon>Dikarya</taxon>
        <taxon>Basidiomycota</taxon>
        <taxon>Agaricomycotina</taxon>
        <taxon>Agaricomycetes</taxon>
        <taxon>Cantharellales</taxon>
        <taxon>Hydnaceae</taxon>
        <taxon>Hydnum</taxon>
    </lineage>
</organism>
<name>A0A9P6DTW9_9AGAM</name>
<keyword evidence="2" id="KW-1185">Reference proteome</keyword>
<dbReference type="AlphaFoldDB" id="A0A9P6DTW9"/>
<reference evidence="1" key="1">
    <citation type="journal article" date="2020" name="Nat. Commun.">
        <title>Large-scale genome sequencing of mycorrhizal fungi provides insights into the early evolution of symbiotic traits.</title>
        <authorList>
            <person name="Miyauchi S."/>
            <person name="Kiss E."/>
            <person name="Kuo A."/>
            <person name="Drula E."/>
            <person name="Kohler A."/>
            <person name="Sanchez-Garcia M."/>
            <person name="Morin E."/>
            <person name="Andreopoulos B."/>
            <person name="Barry K.W."/>
            <person name="Bonito G."/>
            <person name="Buee M."/>
            <person name="Carver A."/>
            <person name="Chen C."/>
            <person name="Cichocki N."/>
            <person name="Clum A."/>
            <person name="Culley D."/>
            <person name="Crous P.W."/>
            <person name="Fauchery L."/>
            <person name="Girlanda M."/>
            <person name="Hayes R.D."/>
            <person name="Keri Z."/>
            <person name="LaButti K."/>
            <person name="Lipzen A."/>
            <person name="Lombard V."/>
            <person name="Magnuson J."/>
            <person name="Maillard F."/>
            <person name="Murat C."/>
            <person name="Nolan M."/>
            <person name="Ohm R.A."/>
            <person name="Pangilinan J."/>
            <person name="Pereira M.F."/>
            <person name="Perotto S."/>
            <person name="Peter M."/>
            <person name="Pfister S."/>
            <person name="Riley R."/>
            <person name="Sitrit Y."/>
            <person name="Stielow J.B."/>
            <person name="Szollosi G."/>
            <person name="Zifcakova L."/>
            <person name="Stursova M."/>
            <person name="Spatafora J.W."/>
            <person name="Tedersoo L."/>
            <person name="Vaario L.M."/>
            <person name="Yamada A."/>
            <person name="Yan M."/>
            <person name="Wang P."/>
            <person name="Xu J."/>
            <person name="Bruns T."/>
            <person name="Baldrian P."/>
            <person name="Vilgalys R."/>
            <person name="Dunand C."/>
            <person name="Henrissat B."/>
            <person name="Grigoriev I.V."/>
            <person name="Hibbett D."/>
            <person name="Nagy L.G."/>
            <person name="Martin F.M."/>
        </authorList>
    </citation>
    <scope>NUCLEOTIDE SEQUENCE</scope>
    <source>
        <strain evidence="1">UP504</strain>
    </source>
</reference>
<evidence type="ECO:0000313" key="1">
    <source>
        <dbReference type="EMBL" id="KAF9511028.1"/>
    </source>
</evidence>
<gene>
    <name evidence="1" type="ORF">BS47DRAFT_1364103</name>
</gene>
<evidence type="ECO:0000313" key="2">
    <source>
        <dbReference type="Proteomes" id="UP000886523"/>
    </source>
</evidence>
<protein>
    <submittedName>
        <fullName evidence="1">Uncharacterized protein</fullName>
    </submittedName>
</protein>
<dbReference type="Proteomes" id="UP000886523">
    <property type="component" value="Unassembled WGS sequence"/>
</dbReference>
<dbReference type="EMBL" id="MU129006">
    <property type="protein sequence ID" value="KAF9511028.1"/>
    <property type="molecule type" value="Genomic_DNA"/>
</dbReference>
<sequence length="135" mass="15501">MTRETTSQKTPYEQQEKDNWRIPGRTCIFITSSVTTKTEGKQVLAEIQHLNAENEVTSGWERYVLVKNQDFPCKRLVASMSHSFVDTRRAARERYLQHLSRQDPKFARIVGSGVNDEDLIAMAVKSRDETLATPE</sequence>